<evidence type="ECO:0000313" key="2">
    <source>
        <dbReference type="EMBL" id="CAI8053866.1"/>
    </source>
</evidence>
<evidence type="ECO:0000259" key="1">
    <source>
        <dbReference type="Pfam" id="PF21006"/>
    </source>
</evidence>
<dbReference type="AlphaFoldDB" id="A0AA35TUA2"/>
<dbReference type="InterPro" id="IPR042262">
    <property type="entry name" value="CN_hydtase_beta_C"/>
</dbReference>
<name>A0AA35TUA2_GEOBA</name>
<dbReference type="Proteomes" id="UP001174909">
    <property type="component" value="Unassembled WGS sequence"/>
</dbReference>
<dbReference type="InterPro" id="IPR049054">
    <property type="entry name" value="CN_hydtase_beta-like_N"/>
</dbReference>
<evidence type="ECO:0000313" key="3">
    <source>
        <dbReference type="Proteomes" id="UP001174909"/>
    </source>
</evidence>
<dbReference type="NCBIfam" id="TIGR03889">
    <property type="entry name" value="nitrile_acc"/>
    <property type="match status" value="1"/>
</dbReference>
<comment type="caution">
    <text evidence="2">The sequence shown here is derived from an EMBL/GenBank/DDBJ whole genome shotgun (WGS) entry which is preliminary data.</text>
</comment>
<reference evidence="2" key="1">
    <citation type="submission" date="2023-03" db="EMBL/GenBank/DDBJ databases">
        <authorList>
            <person name="Steffen K."/>
            <person name="Cardenas P."/>
        </authorList>
    </citation>
    <scope>NUCLEOTIDE SEQUENCE</scope>
</reference>
<dbReference type="InterPro" id="IPR008990">
    <property type="entry name" value="Elect_transpt_acc-like_dom_sf"/>
</dbReference>
<proteinExistence type="predicted"/>
<protein>
    <recommendedName>
        <fullName evidence="1">Nitrile hydratase beta subunit-like N-terminal domain-containing protein</fullName>
    </recommendedName>
</protein>
<dbReference type="SUPFAM" id="SSF50090">
    <property type="entry name" value="Electron transport accessory proteins"/>
    <property type="match status" value="1"/>
</dbReference>
<organism evidence="2 3">
    <name type="scientific">Geodia barretti</name>
    <name type="common">Barrett's horny sponge</name>
    <dbReference type="NCBI Taxonomy" id="519541"/>
    <lineage>
        <taxon>Eukaryota</taxon>
        <taxon>Metazoa</taxon>
        <taxon>Porifera</taxon>
        <taxon>Demospongiae</taxon>
        <taxon>Heteroscleromorpha</taxon>
        <taxon>Tetractinellida</taxon>
        <taxon>Astrophorina</taxon>
        <taxon>Geodiidae</taxon>
        <taxon>Geodia</taxon>
    </lineage>
</organism>
<dbReference type="EMBL" id="CASHTH010004127">
    <property type="protein sequence ID" value="CAI8053866.1"/>
    <property type="molecule type" value="Genomic_DNA"/>
</dbReference>
<gene>
    <name evidence="2" type="ORF">GBAR_LOCUS29432</name>
</gene>
<accession>A0AA35TUA2</accession>
<sequence>MSTEPSGQIADMQGELALPRSNGELVFAAPWEGRAFGIAVALNEGGAYEWGEFQGRLAEEIASAPRDEDASLYYERWLASLERLLLDQGMVTREDLDARTAAYESGELDEG</sequence>
<dbReference type="Gene3D" id="1.10.472.20">
    <property type="entry name" value="Nitrile hydratase, beta subunit"/>
    <property type="match status" value="1"/>
</dbReference>
<keyword evidence="3" id="KW-1185">Reference proteome</keyword>
<dbReference type="Pfam" id="PF21006">
    <property type="entry name" value="NHase_beta_N"/>
    <property type="match status" value="1"/>
</dbReference>
<feature type="domain" description="Nitrile hydratase beta subunit-like N-terminal" evidence="1">
    <location>
        <begin position="22"/>
        <end position="104"/>
    </location>
</feature>
<dbReference type="InterPro" id="IPR023808">
    <property type="entry name" value="Nitrile_Hydratase_acc_put"/>
</dbReference>